<dbReference type="SUPFAM" id="SSF51230">
    <property type="entry name" value="Single hybrid motif"/>
    <property type="match status" value="1"/>
</dbReference>
<dbReference type="InterPro" id="IPR036625">
    <property type="entry name" value="E3-bd_dom_sf"/>
</dbReference>
<feature type="compositionally biased region" description="Low complexity" evidence="4">
    <location>
        <begin position="120"/>
        <end position="135"/>
    </location>
</feature>
<dbReference type="InterPro" id="IPR003016">
    <property type="entry name" value="2-oxoA_DH_lipoyl-BS"/>
</dbReference>
<dbReference type="PANTHER" id="PTHR23151:SF82">
    <property type="entry name" value="PYRUVATE DEHYDROGENASE COMPLEX PROTEIN X COMPONENT, MITOCHONDRIAL"/>
    <property type="match status" value="1"/>
</dbReference>
<reference evidence="8" key="1">
    <citation type="submission" date="2017-03" db="EMBL/GenBank/DDBJ databases">
        <authorList>
            <person name="Sharma R."/>
            <person name="Thines M."/>
        </authorList>
    </citation>
    <scope>NUCLEOTIDE SEQUENCE [LARGE SCALE GENOMIC DNA]</scope>
</reference>
<keyword evidence="8" id="KW-1185">Reference proteome</keyword>
<proteinExistence type="inferred from homology"/>
<dbReference type="PROSITE" id="PS51826">
    <property type="entry name" value="PSBD"/>
    <property type="match status" value="1"/>
</dbReference>
<feature type="domain" description="Peripheral subunit-binding (PSBD)" evidence="6">
    <location>
        <begin position="194"/>
        <end position="234"/>
    </location>
</feature>
<dbReference type="Proteomes" id="UP000192927">
    <property type="component" value="Unassembled WGS sequence"/>
</dbReference>
<dbReference type="InterPro" id="IPR004167">
    <property type="entry name" value="PSBD"/>
</dbReference>
<evidence type="ECO:0000256" key="3">
    <source>
        <dbReference type="ARBA" id="ARBA00022946"/>
    </source>
</evidence>
<dbReference type="Pfam" id="PF00364">
    <property type="entry name" value="Biotin_lipoyl"/>
    <property type="match status" value="1"/>
</dbReference>
<dbReference type="InterPro" id="IPR000089">
    <property type="entry name" value="Biotin_lipoyl"/>
</dbReference>
<evidence type="ECO:0000256" key="1">
    <source>
        <dbReference type="ARBA" id="ARBA00007317"/>
    </source>
</evidence>
<dbReference type="AlphaFoldDB" id="A0A1W5CUL1"/>
<evidence type="ECO:0000313" key="7">
    <source>
        <dbReference type="EMBL" id="SLM34415.1"/>
    </source>
</evidence>
<feature type="region of interest" description="Disordered" evidence="4">
    <location>
        <begin position="120"/>
        <end position="194"/>
    </location>
</feature>
<dbReference type="PANTHER" id="PTHR23151">
    <property type="entry name" value="DIHYDROLIPOAMIDE ACETYL/SUCCINYL-TRANSFERASE-RELATED"/>
    <property type="match status" value="1"/>
</dbReference>
<organism evidence="7 8">
    <name type="scientific">Lasallia pustulata</name>
    <dbReference type="NCBI Taxonomy" id="136370"/>
    <lineage>
        <taxon>Eukaryota</taxon>
        <taxon>Fungi</taxon>
        <taxon>Dikarya</taxon>
        <taxon>Ascomycota</taxon>
        <taxon>Pezizomycotina</taxon>
        <taxon>Lecanoromycetes</taxon>
        <taxon>OSLEUM clade</taxon>
        <taxon>Umbilicariomycetidae</taxon>
        <taxon>Umbilicariales</taxon>
        <taxon>Umbilicariaceae</taxon>
        <taxon>Lasallia</taxon>
    </lineage>
</organism>
<dbReference type="PROSITE" id="PS50968">
    <property type="entry name" value="BIOTINYL_LIPOYL"/>
    <property type="match status" value="1"/>
</dbReference>
<feature type="compositionally biased region" description="Low complexity" evidence="4">
    <location>
        <begin position="180"/>
        <end position="190"/>
    </location>
</feature>
<dbReference type="EMBL" id="FWEW01000275">
    <property type="protein sequence ID" value="SLM34415.1"/>
    <property type="molecule type" value="Genomic_DNA"/>
</dbReference>
<evidence type="ECO:0000313" key="8">
    <source>
        <dbReference type="Proteomes" id="UP000192927"/>
    </source>
</evidence>
<dbReference type="PROSITE" id="PS00189">
    <property type="entry name" value="LIPOYL"/>
    <property type="match status" value="1"/>
</dbReference>
<dbReference type="SUPFAM" id="SSF47005">
    <property type="entry name" value="Peripheral subunit-binding domain of 2-oxo acid dehydrogenase complex"/>
    <property type="match status" value="1"/>
</dbReference>
<keyword evidence="3" id="KW-0809">Transit peptide</keyword>
<dbReference type="FunFam" id="2.40.50.100:FF:000010">
    <property type="entry name" value="Acetyltransferase component of pyruvate dehydrogenase complex"/>
    <property type="match status" value="1"/>
</dbReference>
<keyword evidence="2" id="KW-0450">Lipoyl</keyword>
<dbReference type="Gene3D" id="4.10.320.10">
    <property type="entry name" value="E3-binding domain"/>
    <property type="match status" value="1"/>
</dbReference>
<evidence type="ECO:0000259" key="6">
    <source>
        <dbReference type="PROSITE" id="PS51826"/>
    </source>
</evidence>
<dbReference type="GO" id="GO:0004742">
    <property type="term" value="F:dihydrolipoyllysine-residue acetyltransferase activity"/>
    <property type="evidence" value="ECO:0007669"/>
    <property type="project" value="TreeGrafter"/>
</dbReference>
<protein>
    <submittedName>
        <fullName evidence="7">Single hybrid motif</fullName>
    </submittedName>
</protein>
<feature type="region of interest" description="Disordered" evidence="4">
    <location>
        <begin position="263"/>
        <end position="287"/>
    </location>
</feature>
<comment type="similarity">
    <text evidence="1">Belongs to the 2-oxoacid dehydrogenase family.</text>
</comment>
<dbReference type="GO" id="GO:0006086">
    <property type="term" value="P:pyruvate decarboxylation to acetyl-CoA"/>
    <property type="evidence" value="ECO:0007669"/>
    <property type="project" value="InterPro"/>
</dbReference>
<dbReference type="Gene3D" id="2.40.50.100">
    <property type="match status" value="1"/>
</dbReference>
<feature type="domain" description="Lipoyl-binding" evidence="5">
    <location>
        <begin position="37"/>
        <end position="113"/>
    </location>
</feature>
<sequence>MAAFITRSKGFVRLSGHQICSHGLSRGFRTSSKTLAAQNFTMPALSPTMTEGNIASWKVKEGDSFSAGDVLLEVETDKAQMDVEAQDDGVMAKITQGDGSKAIKVGTRIAVIAEADDDLSSLSLPPEDSASAPSPQEDTKSGVDASKTSESQAEAPPSSKAADTPPAIPASSVSDPDTASKPSSSGKSSKQTYPLYPSVSQLLHEHKIPTSEADKIPASGPKGRLLKGDVLAYLGSIKSSYSSDQSARIAKLGRLDLSNVKIAPPKQTASPPSPSGAVPPSSAPEPDTEIAVSISLKAVLEVQKRIQSTLGITLPLSTFVARATEVANDDLPRSKFSKPSADELFDQVLGLDKVGVKTSRGSFTPQITALPSAPMPMGARLALKQPDIIDILTGTKPASGLGKQSSIIASASTGPLSTTNVFSVNVPKGEEKRARVFLERVKTILQVEPGSLVL</sequence>
<name>A0A1W5CUL1_9LECA</name>
<dbReference type="CDD" id="cd06849">
    <property type="entry name" value="lipoyl_domain"/>
    <property type="match status" value="1"/>
</dbReference>
<dbReference type="GO" id="GO:0045254">
    <property type="term" value="C:pyruvate dehydrogenase complex"/>
    <property type="evidence" value="ECO:0007669"/>
    <property type="project" value="InterPro"/>
</dbReference>
<dbReference type="InterPro" id="IPR011053">
    <property type="entry name" value="Single_hybrid_motif"/>
</dbReference>
<dbReference type="InterPro" id="IPR045257">
    <property type="entry name" value="E2/Pdx1"/>
</dbReference>
<evidence type="ECO:0000259" key="5">
    <source>
        <dbReference type="PROSITE" id="PS50968"/>
    </source>
</evidence>
<evidence type="ECO:0000256" key="4">
    <source>
        <dbReference type="SAM" id="MobiDB-lite"/>
    </source>
</evidence>
<accession>A0A1W5CUL1</accession>
<evidence type="ECO:0000256" key="2">
    <source>
        <dbReference type="ARBA" id="ARBA00022823"/>
    </source>
</evidence>